<reference evidence="1 2" key="1">
    <citation type="submission" date="2020-04" db="EMBL/GenBank/DDBJ databases">
        <authorList>
            <person name="De Canck E."/>
        </authorList>
    </citation>
    <scope>NUCLEOTIDE SEQUENCE [LARGE SCALE GENOMIC DNA]</scope>
    <source>
        <strain evidence="1 2">LMG 26841</strain>
    </source>
</reference>
<accession>A0A6S7E873</accession>
<sequence>MAMERDAIRLADLDPWSPTSYIPVYGFWCGPNWSAGERGGEKSRAQLIESPVLTRIGIDGVTPGISPVDSFCKDHDIAYFDAQGQPDEAMKKLEADLVLMARLDQLDFDQLPAVERLYARLMSFVFFEKIICVDLPNASSEWMGSRILELAKSFERLFQKIDGLTYIDQFGTKMTGVALDGKVGGLAYQMYWVTDRQADGSSRMWSYYKDAFEEAHGVSSIINEEIIGESLKEIIVMRDGSVSEQVGDSEPITLITPGYHPAPELGAASNNPLASYESGQLFSGWGLGTPQAGLGGGAYDPYLPFSTTVPPGGQDADAPVLTESPALSTPAGSGTRYFAEVVDTPGPGDLMGQPSPPIQVVGDAPMDAWMPSPWDPDPFGCFSWEGSPEFDDCWGLYSLSFFSVSEPGPTTELEFVEAQSGERGSIADSIYRHDLHNEQEADDLVYAPVLGLFSSPHPPDLAVGQDIY</sequence>
<dbReference type="Proteomes" id="UP000494272">
    <property type="component" value="Unassembled WGS sequence"/>
</dbReference>
<gene>
    <name evidence="1" type="ORF">LMG26841_04430</name>
</gene>
<evidence type="ECO:0000313" key="2">
    <source>
        <dbReference type="Proteomes" id="UP000494272"/>
    </source>
</evidence>
<dbReference type="EMBL" id="CADIKW010000011">
    <property type="protein sequence ID" value="CAB3900100.1"/>
    <property type="molecule type" value="Genomic_DNA"/>
</dbReference>
<organism evidence="1 2">
    <name type="scientific">Achromobacter dolens</name>
    <dbReference type="NCBI Taxonomy" id="1287738"/>
    <lineage>
        <taxon>Bacteria</taxon>
        <taxon>Pseudomonadati</taxon>
        <taxon>Pseudomonadota</taxon>
        <taxon>Betaproteobacteria</taxon>
        <taxon>Burkholderiales</taxon>
        <taxon>Alcaligenaceae</taxon>
        <taxon>Achromobacter</taxon>
    </lineage>
</organism>
<protein>
    <submittedName>
        <fullName evidence="1">Uncharacterized protein</fullName>
    </submittedName>
</protein>
<dbReference type="AlphaFoldDB" id="A0A6S7E873"/>
<keyword evidence="2" id="KW-1185">Reference proteome</keyword>
<proteinExistence type="predicted"/>
<name>A0A6S7E873_9BURK</name>
<evidence type="ECO:0000313" key="1">
    <source>
        <dbReference type="EMBL" id="CAB3900100.1"/>
    </source>
</evidence>